<accession>A0A7Z6MRD7</accession>
<organism evidence="1 2">
    <name type="scientific">Pseudomonas fluorescens</name>
    <dbReference type="NCBI Taxonomy" id="294"/>
    <lineage>
        <taxon>Bacteria</taxon>
        <taxon>Pseudomonadati</taxon>
        <taxon>Pseudomonadota</taxon>
        <taxon>Gammaproteobacteria</taxon>
        <taxon>Pseudomonadales</taxon>
        <taxon>Pseudomonadaceae</taxon>
        <taxon>Pseudomonas</taxon>
    </lineage>
</organism>
<dbReference type="Proteomes" id="UP000255541">
    <property type="component" value="Unassembled WGS sequence"/>
</dbReference>
<reference evidence="1 2" key="1">
    <citation type="submission" date="2018-07" db="EMBL/GenBank/DDBJ databases">
        <title>Draft Genome Sequence of Pseudomonas fluorescens AHK-1 associated with canker disease of kiwifruit.</title>
        <authorList>
            <person name="Wu Z."/>
        </authorList>
    </citation>
    <scope>NUCLEOTIDE SEQUENCE [LARGE SCALE GENOMIC DNA]</scope>
    <source>
        <strain evidence="1 2">AHK-1</strain>
    </source>
</reference>
<proteinExistence type="predicted"/>
<sequence length="85" mass="9483">MRWAGQIVVSRACRALNRPNRERFVSGPILNGTVASVVGDPGRIYIAYGTSPPQLYRRVAQMKHPIRAQIFVQVICLLSVAQLFC</sequence>
<evidence type="ECO:0000313" key="2">
    <source>
        <dbReference type="Proteomes" id="UP000255541"/>
    </source>
</evidence>
<evidence type="ECO:0000313" key="1">
    <source>
        <dbReference type="EMBL" id="RDS87551.1"/>
    </source>
</evidence>
<protein>
    <submittedName>
        <fullName evidence="1">Uncharacterized protein</fullName>
    </submittedName>
</protein>
<dbReference type="EMBL" id="QRBA01000024">
    <property type="protein sequence ID" value="RDS87551.1"/>
    <property type="molecule type" value="Genomic_DNA"/>
</dbReference>
<name>A0A7Z6MRD7_PSEFL</name>
<comment type="caution">
    <text evidence="1">The sequence shown here is derived from an EMBL/GenBank/DDBJ whole genome shotgun (WGS) entry which is preliminary data.</text>
</comment>
<dbReference type="AlphaFoldDB" id="A0A7Z6MRD7"/>
<gene>
    <name evidence="1" type="ORF">DL347_29710</name>
</gene>